<dbReference type="CDD" id="cd10970">
    <property type="entry name" value="CE4_DAC_u1_6s"/>
    <property type="match status" value="1"/>
</dbReference>
<dbReference type="GO" id="GO:0005975">
    <property type="term" value="P:carbohydrate metabolic process"/>
    <property type="evidence" value="ECO:0007669"/>
    <property type="project" value="InterPro"/>
</dbReference>
<dbReference type="Gene3D" id="3.20.20.370">
    <property type="entry name" value="Glycoside hydrolase/deacetylase"/>
    <property type="match status" value="1"/>
</dbReference>
<dbReference type="InterPro" id="IPR002509">
    <property type="entry name" value="NODB_dom"/>
</dbReference>
<proteinExistence type="predicted"/>
<dbReference type="STRING" id="1227457.C451_06695"/>
<name>M0N8P7_9EURY</name>
<gene>
    <name evidence="5" type="ORF">C451_06695</name>
</gene>
<dbReference type="PATRIC" id="fig|1227457.3.peg.1194"/>
<dbReference type="GO" id="GO:0005576">
    <property type="term" value="C:extracellular region"/>
    <property type="evidence" value="ECO:0007669"/>
    <property type="project" value="UniProtKB-SubCell"/>
</dbReference>
<dbReference type="eggNOG" id="arCOG10187">
    <property type="taxonomic scope" value="Archaea"/>
</dbReference>
<dbReference type="EMBL" id="AOMF01000140">
    <property type="protein sequence ID" value="EMA54342.1"/>
    <property type="molecule type" value="Genomic_DNA"/>
</dbReference>
<evidence type="ECO:0000313" key="6">
    <source>
        <dbReference type="Proteomes" id="UP000011680"/>
    </source>
</evidence>
<reference evidence="5 6" key="1">
    <citation type="journal article" date="2014" name="PLoS Genet.">
        <title>Phylogenetically driven sequencing of extremely halophilic archaea reveals strategies for static and dynamic osmo-response.</title>
        <authorList>
            <person name="Becker E.A."/>
            <person name="Seitzer P.M."/>
            <person name="Tritt A."/>
            <person name="Larsen D."/>
            <person name="Krusor M."/>
            <person name="Yao A.I."/>
            <person name="Wu D."/>
            <person name="Madern D."/>
            <person name="Eisen J.A."/>
            <person name="Darling A.E."/>
            <person name="Facciotti M.T."/>
        </authorList>
    </citation>
    <scope>NUCLEOTIDE SEQUENCE [LARGE SCALE GENOMIC DNA]</scope>
    <source>
        <strain evidence="5 6">JCM 13552</strain>
    </source>
</reference>
<dbReference type="InterPro" id="IPR051398">
    <property type="entry name" value="Polysacch_Deacetylase"/>
</dbReference>
<evidence type="ECO:0000313" key="5">
    <source>
        <dbReference type="EMBL" id="EMA54342.1"/>
    </source>
</evidence>
<feature type="region of interest" description="Disordered" evidence="3">
    <location>
        <begin position="1"/>
        <end position="22"/>
    </location>
</feature>
<dbReference type="eggNOG" id="arCOG09161">
    <property type="taxonomic scope" value="Archaea"/>
</dbReference>
<sequence>MDGNLSGEDLTSEDDINGSSAHGAVAPGQDVYRFDGSLHAFTYDGASVAVKLDGDWAHVGQRPDYVLTITGTGSYASYAFDVTDNLQPHYGITSEDNISGTHAEGAVRNGTDAYLLNGDLEAFSFKGEIAVKQNGQWAHVGQLPESTSGSDDNNNGTSDLRLGYNARKRSHNKGTAFENFGDFSAGWESREGRVEQNSTDFSDPSDDAGCATLISDGNNDRVEMVNRLDSENFAYRDPSMAVRLRGTSNETLRVELAAGDGSEYQVTTRYLSEKHGWVRIGLGPSTWSGTPDLADINELSISCYTGGKSCEIDIDDIRTTPKRDNGAVLFVFDDGNESDYTVAYDMMSDRGMAGSSAVIPRVVGNSGKLSQSQIDEMDSNGWSWPSHPQRGSPSGGLGSIPADEAEQEMRDNKQWVLDNTSGRGANTLVWPFGDFNEDSMNIAGEYYDLSFGGGASTANGIVTEASWIPRVNTDSVENSLEALEQAYKTETVCVLMAHGLGGSRLPESDFRRLLDKAEQRNLDVLTTAEFAAEQS</sequence>
<dbReference type="PANTHER" id="PTHR34216">
    <property type="match status" value="1"/>
</dbReference>
<evidence type="ECO:0000259" key="4">
    <source>
        <dbReference type="Pfam" id="PF01522"/>
    </source>
</evidence>
<evidence type="ECO:0000256" key="3">
    <source>
        <dbReference type="SAM" id="MobiDB-lite"/>
    </source>
</evidence>
<keyword evidence="2" id="KW-0732">Signal</keyword>
<dbReference type="InterPro" id="IPR011330">
    <property type="entry name" value="Glyco_hydro/deAcase_b/a-brl"/>
</dbReference>
<feature type="domain" description="NodB homology" evidence="4">
    <location>
        <begin position="324"/>
        <end position="444"/>
    </location>
</feature>
<dbReference type="AlphaFoldDB" id="M0N8P7"/>
<protein>
    <submittedName>
        <fullName evidence="5">Polysaccharide deacetylase</fullName>
    </submittedName>
</protein>
<feature type="region of interest" description="Disordered" evidence="3">
    <location>
        <begin position="141"/>
        <end position="161"/>
    </location>
</feature>
<accession>M0N8P7</accession>
<evidence type="ECO:0000256" key="1">
    <source>
        <dbReference type="ARBA" id="ARBA00004613"/>
    </source>
</evidence>
<dbReference type="Pfam" id="PF01522">
    <property type="entry name" value="Polysacc_deac_1"/>
    <property type="match status" value="1"/>
</dbReference>
<feature type="region of interest" description="Disordered" evidence="3">
    <location>
        <begin position="369"/>
        <end position="410"/>
    </location>
</feature>
<comment type="caution">
    <text evidence="5">The sequence shown here is derived from an EMBL/GenBank/DDBJ whole genome shotgun (WGS) entry which is preliminary data.</text>
</comment>
<dbReference type="PANTHER" id="PTHR34216:SF3">
    <property type="entry name" value="POLY-BETA-1,6-N-ACETYL-D-GLUCOSAMINE N-DEACETYLASE"/>
    <property type="match status" value="1"/>
</dbReference>
<comment type="subcellular location">
    <subcellularLocation>
        <location evidence="1">Secreted</location>
    </subcellularLocation>
</comment>
<keyword evidence="6" id="KW-1185">Reference proteome</keyword>
<dbReference type="SUPFAM" id="SSF88713">
    <property type="entry name" value="Glycoside hydrolase/deacetylase"/>
    <property type="match status" value="1"/>
</dbReference>
<feature type="compositionally biased region" description="Polar residues" evidence="3">
    <location>
        <begin position="144"/>
        <end position="158"/>
    </location>
</feature>
<organism evidence="5 6">
    <name type="scientific">Halococcus thailandensis JCM 13552</name>
    <dbReference type="NCBI Taxonomy" id="1227457"/>
    <lineage>
        <taxon>Archaea</taxon>
        <taxon>Methanobacteriati</taxon>
        <taxon>Methanobacteriota</taxon>
        <taxon>Stenosarchaea group</taxon>
        <taxon>Halobacteria</taxon>
        <taxon>Halobacteriales</taxon>
        <taxon>Halococcaceae</taxon>
        <taxon>Halococcus</taxon>
    </lineage>
</organism>
<evidence type="ECO:0000256" key="2">
    <source>
        <dbReference type="ARBA" id="ARBA00022729"/>
    </source>
</evidence>
<dbReference type="Proteomes" id="UP000011680">
    <property type="component" value="Unassembled WGS sequence"/>
</dbReference>
<dbReference type="GO" id="GO:0016810">
    <property type="term" value="F:hydrolase activity, acting on carbon-nitrogen (but not peptide) bonds"/>
    <property type="evidence" value="ECO:0007669"/>
    <property type="project" value="InterPro"/>
</dbReference>